<evidence type="ECO:0000313" key="3">
    <source>
        <dbReference type="Proteomes" id="UP000289340"/>
    </source>
</evidence>
<organism evidence="2 3">
    <name type="scientific">Glycine soja</name>
    <name type="common">Wild soybean</name>
    <dbReference type="NCBI Taxonomy" id="3848"/>
    <lineage>
        <taxon>Eukaryota</taxon>
        <taxon>Viridiplantae</taxon>
        <taxon>Streptophyta</taxon>
        <taxon>Embryophyta</taxon>
        <taxon>Tracheophyta</taxon>
        <taxon>Spermatophyta</taxon>
        <taxon>Magnoliopsida</taxon>
        <taxon>eudicotyledons</taxon>
        <taxon>Gunneridae</taxon>
        <taxon>Pentapetalae</taxon>
        <taxon>rosids</taxon>
        <taxon>fabids</taxon>
        <taxon>Fabales</taxon>
        <taxon>Fabaceae</taxon>
        <taxon>Papilionoideae</taxon>
        <taxon>50 kb inversion clade</taxon>
        <taxon>NPAAA clade</taxon>
        <taxon>indigoferoid/millettioid clade</taxon>
        <taxon>Phaseoleae</taxon>
        <taxon>Glycine</taxon>
        <taxon>Glycine subgen. Soja</taxon>
    </lineage>
</organism>
<evidence type="ECO:0000259" key="1">
    <source>
        <dbReference type="Pfam" id="PF14244"/>
    </source>
</evidence>
<dbReference type="Proteomes" id="UP000289340">
    <property type="component" value="Chromosome 9"/>
</dbReference>
<proteinExistence type="predicted"/>
<dbReference type="EMBL" id="QZWG01000009">
    <property type="protein sequence ID" value="RZB91568.1"/>
    <property type="molecule type" value="Genomic_DNA"/>
</dbReference>
<evidence type="ECO:0000313" key="2">
    <source>
        <dbReference type="EMBL" id="RZB91568.1"/>
    </source>
</evidence>
<dbReference type="InterPro" id="IPR029472">
    <property type="entry name" value="Copia-like_N"/>
</dbReference>
<dbReference type="PANTHER" id="PTHR37610">
    <property type="entry name" value="CCHC-TYPE DOMAIN-CONTAINING PROTEIN"/>
    <property type="match status" value="1"/>
</dbReference>
<sequence length="396" mass="44887">MADEATYPYTMQDAQNASNPLYIHPNESPSTILASPLLSDGNYHSWSRAMKMSLLTKNKLGFVDGTIAEPPKNHAVLPFWERGNMLVLSWLIKSMSVEIAQSILWREKASDVWKELHEHVSHADLFRISEIQEEIFNQRQGDNFVSKFYTALKTLWDELDVLNPLPQFATENASVPKALLVVGDDTSNSKRNQGSGNGWNNRYTSKKCSWCGKMGHIVDICYRKHDFPAGFKFKNSKNNAPRSANMLMAKKNETNCPNDSSRKDTQGDAWLLPVYNEYSIDVVECNGEMLVVLLSEFLEIATLRVWKYDEANRGWHQIAAMPAANSHEWYGKKADINCVGVGNQIFICLNSTELCTYVMCDLETNKWVELPNCCINGQVIDFMSAFSFEPQIEALV</sequence>
<dbReference type="PANTHER" id="PTHR37610:SF55">
    <property type="entry name" value="RETROTRANSPOSON COPIA-LIKE N-TERMINAL DOMAIN-CONTAINING PROTEIN"/>
    <property type="match status" value="1"/>
</dbReference>
<name>A0A445IZM5_GLYSO</name>
<accession>A0A445IZM5</accession>
<comment type="caution">
    <text evidence="2">The sequence shown here is derived from an EMBL/GenBank/DDBJ whole genome shotgun (WGS) entry which is preliminary data.</text>
</comment>
<protein>
    <submittedName>
        <fullName evidence="2">F-box only protein 13</fullName>
    </submittedName>
</protein>
<dbReference type="Pfam" id="PF14244">
    <property type="entry name" value="Retrotran_gag_3"/>
    <property type="match status" value="1"/>
</dbReference>
<reference evidence="2 3" key="1">
    <citation type="submission" date="2018-09" db="EMBL/GenBank/DDBJ databases">
        <title>A high-quality reference genome of wild soybean provides a powerful tool to mine soybean genomes.</title>
        <authorList>
            <person name="Xie M."/>
            <person name="Chung C.Y.L."/>
            <person name="Li M.-W."/>
            <person name="Wong F.-L."/>
            <person name="Chan T.-F."/>
            <person name="Lam H.-M."/>
        </authorList>
    </citation>
    <scope>NUCLEOTIDE SEQUENCE [LARGE SCALE GENOMIC DNA]</scope>
    <source>
        <strain evidence="3">cv. W05</strain>
        <tissue evidence="2">Hypocotyl of etiolated seedlings</tissue>
    </source>
</reference>
<gene>
    <name evidence="2" type="ORF">D0Y65_023815</name>
</gene>
<keyword evidence="3" id="KW-1185">Reference proteome</keyword>
<feature type="domain" description="Retrotransposon Copia-like N-terminal" evidence="1">
    <location>
        <begin position="24"/>
        <end position="71"/>
    </location>
</feature>
<dbReference type="AlphaFoldDB" id="A0A445IZM5"/>